<dbReference type="PANTHER" id="PTHR43761">
    <property type="entry name" value="D-ISOMER SPECIFIC 2-HYDROXYACID DEHYDROGENASE FAMILY PROTEIN (AFU_ORTHOLOGUE AFUA_1G13630)"/>
    <property type="match status" value="1"/>
</dbReference>
<feature type="domain" description="D-isomer specific 2-hydroxyacid dehydrogenase catalytic" evidence="7">
    <location>
        <begin position="33"/>
        <end position="273"/>
    </location>
</feature>
<keyword evidence="3 6" id="KW-0560">Oxidoreductase</keyword>
<evidence type="ECO:0000256" key="2">
    <source>
        <dbReference type="ARBA" id="ARBA00022490"/>
    </source>
</evidence>
<reference evidence="9" key="2">
    <citation type="journal article" date="2021" name="PeerJ">
        <title>Extensive microbial diversity within the chicken gut microbiome revealed by metagenomics and culture.</title>
        <authorList>
            <person name="Gilroy R."/>
            <person name="Ravi A."/>
            <person name="Getino M."/>
            <person name="Pursley I."/>
            <person name="Horton D.L."/>
            <person name="Alikhan N.F."/>
            <person name="Baker D."/>
            <person name="Gharbi K."/>
            <person name="Hall N."/>
            <person name="Watson M."/>
            <person name="Adriaenssens E.M."/>
            <person name="Foster-Nyarko E."/>
            <person name="Jarju S."/>
            <person name="Secka A."/>
            <person name="Antonio M."/>
            <person name="Oren A."/>
            <person name="Chaudhuri R.R."/>
            <person name="La Ragione R."/>
            <person name="Hildebrand F."/>
            <person name="Pallen M.J."/>
        </authorList>
    </citation>
    <scope>NUCLEOTIDE SEQUENCE</scope>
    <source>
        <strain evidence="9">ChiHecec2B26-709</strain>
    </source>
</reference>
<dbReference type="InterPro" id="IPR006140">
    <property type="entry name" value="D-isomer_DH_NAD-bd"/>
</dbReference>
<dbReference type="InterPro" id="IPR036291">
    <property type="entry name" value="NAD(P)-bd_dom_sf"/>
</dbReference>
<evidence type="ECO:0000313" key="10">
    <source>
        <dbReference type="Proteomes" id="UP000886881"/>
    </source>
</evidence>
<evidence type="ECO:0000256" key="1">
    <source>
        <dbReference type="ARBA" id="ARBA00005854"/>
    </source>
</evidence>
<dbReference type="InterPro" id="IPR029753">
    <property type="entry name" value="D-isomer_DH_CS"/>
</dbReference>
<dbReference type="PROSITE" id="PS00670">
    <property type="entry name" value="D_2_HYDROXYACID_DH_2"/>
    <property type="match status" value="1"/>
</dbReference>
<dbReference type="InterPro" id="IPR050418">
    <property type="entry name" value="D-iso_2-hydroxyacid_DH_PdxB"/>
</dbReference>
<keyword evidence="2" id="KW-0963">Cytoplasm</keyword>
<dbReference type="SUPFAM" id="SSF52283">
    <property type="entry name" value="Formate/glycerate dehydrogenase catalytic domain-like"/>
    <property type="match status" value="1"/>
</dbReference>
<sequence>MKFVIDKSIPFIEGVFEPYASVLYREGPEISNDDLRDADALIIRTRTKCDEKLLDGSPVKIIATATAGTDNIDADYCRKRGIFVQNASGCNAGGVANYVFSALFGAAARKSISLTGATIGIIGLGSAGERVEAMGRSLGFKILRHDPRKAEIEWYTQFCPLDRLLRDADIVTLHVPLNESTKGMANADFFARMKPGAFFINTAQGDIVVERDLIEAVPKLGPVIIDTWSHEPTINTMLMNLADIATPHIAGYSLQSKQTGSAMAVRAVARFFKLASLYEFFPQTDIMEYQAVKLDVTDKSQGQIAAMLQYNYPIFTDDFMFRMNPTKFEELRTNYQYRREFFI</sequence>
<reference evidence="9" key="1">
    <citation type="submission" date="2020-10" db="EMBL/GenBank/DDBJ databases">
        <authorList>
            <person name="Gilroy R."/>
        </authorList>
    </citation>
    <scope>NUCLEOTIDE SEQUENCE</scope>
    <source>
        <strain evidence="9">ChiHecec2B26-709</strain>
    </source>
</reference>
<evidence type="ECO:0000259" key="7">
    <source>
        <dbReference type="Pfam" id="PF00389"/>
    </source>
</evidence>
<dbReference type="GO" id="GO:0008615">
    <property type="term" value="P:pyridoxine biosynthetic process"/>
    <property type="evidence" value="ECO:0007669"/>
    <property type="project" value="UniProtKB-KW"/>
</dbReference>
<keyword evidence="5" id="KW-0664">Pyridoxine biosynthesis</keyword>
<evidence type="ECO:0000256" key="4">
    <source>
        <dbReference type="ARBA" id="ARBA00023027"/>
    </source>
</evidence>
<feature type="domain" description="D-isomer specific 2-hydroxyacid dehydrogenase NAD-binding" evidence="8">
    <location>
        <begin position="108"/>
        <end position="250"/>
    </location>
</feature>
<dbReference type="PANTHER" id="PTHR43761:SF1">
    <property type="entry name" value="D-ISOMER SPECIFIC 2-HYDROXYACID DEHYDROGENASE CATALYTIC DOMAIN-CONTAINING PROTEIN-RELATED"/>
    <property type="match status" value="1"/>
</dbReference>
<dbReference type="InterPro" id="IPR020921">
    <property type="entry name" value="Erythronate-4-P_DHase"/>
</dbReference>
<dbReference type="Gene3D" id="3.40.50.720">
    <property type="entry name" value="NAD(P)-binding Rossmann-like Domain"/>
    <property type="match status" value="2"/>
</dbReference>
<dbReference type="InterPro" id="IPR006139">
    <property type="entry name" value="D-isomer_2_OHA_DH_cat_dom"/>
</dbReference>
<evidence type="ECO:0000259" key="8">
    <source>
        <dbReference type="Pfam" id="PF02826"/>
    </source>
</evidence>
<name>A0A9D1GMP7_9BACT</name>
<gene>
    <name evidence="9" type="ORF">IAC35_03970</name>
</gene>
<dbReference type="SUPFAM" id="SSF51735">
    <property type="entry name" value="NAD(P)-binding Rossmann-fold domains"/>
    <property type="match status" value="1"/>
</dbReference>
<dbReference type="GO" id="GO:0005737">
    <property type="term" value="C:cytoplasm"/>
    <property type="evidence" value="ECO:0007669"/>
    <property type="project" value="InterPro"/>
</dbReference>
<keyword evidence="4" id="KW-0520">NAD</keyword>
<evidence type="ECO:0000313" key="9">
    <source>
        <dbReference type="EMBL" id="HIT46998.1"/>
    </source>
</evidence>
<evidence type="ECO:0000256" key="5">
    <source>
        <dbReference type="ARBA" id="ARBA00023096"/>
    </source>
</evidence>
<dbReference type="GO" id="GO:0051287">
    <property type="term" value="F:NAD binding"/>
    <property type="evidence" value="ECO:0007669"/>
    <property type="project" value="InterPro"/>
</dbReference>
<comment type="caution">
    <text evidence="9">The sequence shown here is derived from an EMBL/GenBank/DDBJ whole genome shotgun (WGS) entry which is preliminary data.</text>
</comment>
<protein>
    <submittedName>
        <fullName evidence="9">4-phosphoerythronate dehydrogenase</fullName>
    </submittedName>
</protein>
<dbReference type="CDD" id="cd12158">
    <property type="entry name" value="ErythrP_dh"/>
    <property type="match status" value="1"/>
</dbReference>
<evidence type="ECO:0000256" key="3">
    <source>
        <dbReference type="ARBA" id="ARBA00023002"/>
    </source>
</evidence>
<dbReference type="Pfam" id="PF02826">
    <property type="entry name" value="2-Hacid_dh_C"/>
    <property type="match status" value="1"/>
</dbReference>
<dbReference type="AlphaFoldDB" id="A0A9D1GMP7"/>
<organism evidence="9 10">
    <name type="scientific">Candidatus Cryptobacteroides merdipullorum</name>
    <dbReference type="NCBI Taxonomy" id="2840771"/>
    <lineage>
        <taxon>Bacteria</taxon>
        <taxon>Pseudomonadati</taxon>
        <taxon>Bacteroidota</taxon>
        <taxon>Bacteroidia</taxon>
        <taxon>Bacteroidales</taxon>
        <taxon>Candidatus Cryptobacteroides</taxon>
    </lineage>
</organism>
<dbReference type="Proteomes" id="UP000886881">
    <property type="component" value="Unassembled WGS sequence"/>
</dbReference>
<evidence type="ECO:0000256" key="6">
    <source>
        <dbReference type="RuleBase" id="RU003719"/>
    </source>
</evidence>
<accession>A0A9D1GMP7</accession>
<dbReference type="Pfam" id="PF00389">
    <property type="entry name" value="2-Hacid_dh"/>
    <property type="match status" value="1"/>
</dbReference>
<proteinExistence type="inferred from homology"/>
<dbReference type="EMBL" id="DVLC01000074">
    <property type="protein sequence ID" value="HIT46998.1"/>
    <property type="molecule type" value="Genomic_DNA"/>
</dbReference>
<dbReference type="GO" id="GO:0033711">
    <property type="term" value="F:4-phosphoerythronate dehydrogenase activity"/>
    <property type="evidence" value="ECO:0007669"/>
    <property type="project" value="InterPro"/>
</dbReference>
<comment type="similarity">
    <text evidence="1 6">Belongs to the D-isomer specific 2-hydroxyacid dehydrogenase family.</text>
</comment>